<evidence type="ECO:0000313" key="2">
    <source>
        <dbReference type="Proteomes" id="UP001196413"/>
    </source>
</evidence>
<reference evidence="1" key="1">
    <citation type="submission" date="2021-06" db="EMBL/GenBank/DDBJ databases">
        <title>Parelaphostrongylus tenuis whole genome reference sequence.</title>
        <authorList>
            <person name="Garwood T.J."/>
            <person name="Larsen P.A."/>
            <person name="Fountain-Jones N.M."/>
            <person name="Garbe J.R."/>
            <person name="Macchietto M.G."/>
            <person name="Kania S.A."/>
            <person name="Gerhold R.W."/>
            <person name="Richards J.E."/>
            <person name="Wolf T.M."/>
        </authorList>
    </citation>
    <scope>NUCLEOTIDE SEQUENCE</scope>
    <source>
        <strain evidence="1">MNPRO001-30</strain>
        <tissue evidence="1">Meninges</tissue>
    </source>
</reference>
<keyword evidence="2" id="KW-1185">Reference proteome</keyword>
<evidence type="ECO:0000313" key="1">
    <source>
        <dbReference type="EMBL" id="KAJ1358077.1"/>
    </source>
</evidence>
<name>A0AAD5QPR1_PARTN</name>
<dbReference type="Proteomes" id="UP001196413">
    <property type="component" value="Unassembled WGS sequence"/>
</dbReference>
<accession>A0AAD5QPR1</accession>
<gene>
    <name evidence="1" type="ORF">KIN20_016386</name>
</gene>
<protein>
    <submittedName>
        <fullName evidence="1">Uncharacterized protein</fullName>
    </submittedName>
</protein>
<proteinExistence type="predicted"/>
<dbReference type="EMBL" id="JAHQIW010003293">
    <property type="protein sequence ID" value="KAJ1358077.1"/>
    <property type="molecule type" value="Genomic_DNA"/>
</dbReference>
<comment type="caution">
    <text evidence="1">The sequence shown here is derived from an EMBL/GenBank/DDBJ whole genome shotgun (WGS) entry which is preliminary data.</text>
</comment>
<sequence>MLTLEYNVKEAWDLDHTSRGIVVTILTMVLDGPSQYRTYDARAHMMLTIEVMIQCCAMSTWMDIDMHLDLLKKWPLFSE</sequence>
<organism evidence="1 2">
    <name type="scientific">Parelaphostrongylus tenuis</name>
    <name type="common">Meningeal worm</name>
    <dbReference type="NCBI Taxonomy" id="148309"/>
    <lineage>
        <taxon>Eukaryota</taxon>
        <taxon>Metazoa</taxon>
        <taxon>Ecdysozoa</taxon>
        <taxon>Nematoda</taxon>
        <taxon>Chromadorea</taxon>
        <taxon>Rhabditida</taxon>
        <taxon>Rhabditina</taxon>
        <taxon>Rhabditomorpha</taxon>
        <taxon>Strongyloidea</taxon>
        <taxon>Metastrongylidae</taxon>
        <taxon>Parelaphostrongylus</taxon>
    </lineage>
</organism>
<dbReference type="AlphaFoldDB" id="A0AAD5QPR1"/>